<dbReference type="KEGG" id="dsf:UWK_01828"/>
<dbReference type="CDD" id="cd18873">
    <property type="entry name" value="NUDIX_NadM_like"/>
    <property type="match status" value="1"/>
</dbReference>
<proteinExistence type="inferred from homology"/>
<gene>
    <name evidence="4" type="ordered locus">UWK_01828</name>
</gene>
<protein>
    <submittedName>
        <fullName evidence="4">ADP-ribose pyrophosphatase</fullName>
    </submittedName>
</protein>
<evidence type="ECO:0000259" key="3">
    <source>
        <dbReference type="PROSITE" id="PS51462"/>
    </source>
</evidence>
<dbReference type="PANTHER" id="PTHR43736">
    <property type="entry name" value="ADP-RIBOSE PYROPHOSPHATASE"/>
    <property type="match status" value="1"/>
</dbReference>
<dbReference type="SUPFAM" id="SSF55811">
    <property type="entry name" value="Nudix"/>
    <property type="match status" value="1"/>
</dbReference>
<dbReference type="Gene3D" id="3.90.79.10">
    <property type="entry name" value="Nucleoside Triphosphate Pyrophosphohydrolase"/>
    <property type="match status" value="1"/>
</dbReference>
<evidence type="ECO:0000313" key="5">
    <source>
        <dbReference type="Proteomes" id="UP000011721"/>
    </source>
</evidence>
<dbReference type="InterPro" id="IPR020476">
    <property type="entry name" value="Nudix_hydrolase"/>
</dbReference>
<evidence type="ECO:0000256" key="1">
    <source>
        <dbReference type="ARBA" id="ARBA00022801"/>
    </source>
</evidence>
<organism evidence="4 5">
    <name type="scientific">Desulfocapsa sulfexigens (strain DSM 10523 / SB164P1)</name>
    <dbReference type="NCBI Taxonomy" id="1167006"/>
    <lineage>
        <taxon>Bacteria</taxon>
        <taxon>Pseudomonadati</taxon>
        <taxon>Thermodesulfobacteriota</taxon>
        <taxon>Desulfobulbia</taxon>
        <taxon>Desulfobulbales</taxon>
        <taxon>Desulfocapsaceae</taxon>
        <taxon>Desulfocapsa</taxon>
    </lineage>
</organism>
<dbReference type="HOGENOM" id="CLU_037162_20_3_7"/>
<evidence type="ECO:0000256" key="2">
    <source>
        <dbReference type="RuleBase" id="RU003476"/>
    </source>
</evidence>
<comment type="similarity">
    <text evidence="2">Belongs to the Nudix hydrolase family.</text>
</comment>
<accession>M1PFC7</accession>
<evidence type="ECO:0000313" key="4">
    <source>
        <dbReference type="EMBL" id="AGF78385.1"/>
    </source>
</evidence>
<dbReference type="PANTHER" id="PTHR43736:SF1">
    <property type="entry name" value="DIHYDRONEOPTERIN TRIPHOSPHATE DIPHOSPHATASE"/>
    <property type="match status" value="1"/>
</dbReference>
<dbReference type="Pfam" id="PF00293">
    <property type="entry name" value="NUDIX"/>
    <property type="match status" value="1"/>
</dbReference>
<dbReference type="RefSeq" id="WP_015404076.1">
    <property type="nucleotide sequence ID" value="NC_020304.1"/>
</dbReference>
<reference evidence="5" key="1">
    <citation type="journal article" date="2013" name="Stand. Genomic Sci.">
        <title>Complete genome sequence of Desulfocapsa sulfexigens, a marine deltaproteobacterium specialized in disproportionating inorganic sulfur compounds.</title>
        <authorList>
            <person name="Finster K.W."/>
            <person name="Kjeldsen K.U."/>
            <person name="Kube M."/>
            <person name="Reinhardt R."/>
            <person name="Mussmann M."/>
            <person name="Amann R."/>
            <person name="Schreiber L."/>
        </authorList>
    </citation>
    <scope>NUCLEOTIDE SEQUENCE [LARGE SCALE GENOMIC DNA]</scope>
    <source>
        <strain evidence="5">DSM 10523 / SB164P1</strain>
    </source>
</reference>
<dbReference type="InterPro" id="IPR020084">
    <property type="entry name" value="NUDIX_hydrolase_CS"/>
</dbReference>
<dbReference type="InterPro" id="IPR000086">
    <property type="entry name" value="NUDIX_hydrolase_dom"/>
</dbReference>
<dbReference type="eggNOG" id="COG1051">
    <property type="taxonomic scope" value="Bacteria"/>
</dbReference>
<dbReference type="Proteomes" id="UP000011721">
    <property type="component" value="Chromosome"/>
</dbReference>
<dbReference type="PATRIC" id="fig|1167006.5.peg.2013"/>
<dbReference type="InterPro" id="IPR015797">
    <property type="entry name" value="NUDIX_hydrolase-like_dom_sf"/>
</dbReference>
<dbReference type="GO" id="GO:0016787">
    <property type="term" value="F:hydrolase activity"/>
    <property type="evidence" value="ECO:0007669"/>
    <property type="project" value="UniProtKB-KW"/>
</dbReference>
<dbReference type="PROSITE" id="PS00893">
    <property type="entry name" value="NUDIX_BOX"/>
    <property type="match status" value="1"/>
</dbReference>
<sequence length="145" mass="16214">MHCPYCQKKLQLYRNPVPTVDIIIEVDRTIVLIKRKNPPHGWALPGGFVDYGESYEAAAIREAKEETGLAVQNLQQFRTYSDPDRDPRQHTASTVFIAQAEKPPIAGDDAAEAKLFTESDLPELVFDHGKIIADYFATKKQLSAG</sequence>
<dbReference type="OrthoDB" id="9761969at2"/>
<dbReference type="AlphaFoldDB" id="M1PFC7"/>
<name>M1PFC7_DESSD</name>
<keyword evidence="5" id="KW-1185">Reference proteome</keyword>
<dbReference type="PRINTS" id="PR00502">
    <property type="entry name" value="NUDIXFAMILY"/>
</dbReference>
<dbReference type="PROSITE" id="PS51462">
    <property type="entry name" value="NUDIX"/>
    <property type="match status" value="1"/>
</dbReference>
<dbReference type="STRING" id="1167006.UWK_01828"/>
<dbReference type="EMBL" id="CP003985">
    <property type="protein sequence ID" value="AGF78385.1"/>
    <property type="molecule type" value="Genomic_DNA"/>
</dbReference>
<feature type="domain" description="Nudix hydrolase" evidence="3">
    <location>
        <begin position="15"/>
        <end position="138"/>
    </location>
</feature>
<keyword evidence="1 2" id="KW-0378">Hydrolase</keyword>